<feature type="chain" id="PRO_5014779193" evidence="1">
    <location>
        <begin position="32"/>
        <end position="131"/>
    </location>
</feature>
<reference evidence="2" key="1">
    <citation type="submission" date="2018-01" db="EMBL/GenBank/DDBJ databases">
        <title>An insight into the sialome of Amazonian anophelines.</title>
        <authorList>
            <person name="Ribeiro J.M."/>
            <person name="Scarpassa V."/>
            <person name="Calvo E."/>
        </authorList>
    </citation>
    <scope>NUCLEOTIDE SEQUENCE</scope>
    <source>
        <tissue evidence="2">Salivary glands</tissue>
    </source>
</reference>
<evidence type="ECO:0000256" key="1">
    <source>
        <dbReference type="SAM" id="SignalP"/>
    </source>
</evidence>
<accession>A0A2M4B5C8</accession>
<evidence type="ECO:0000313" key="2">
    <source>
        <dbReference type="EMBL" id="MBW48263.1"/>
    </source>
</evidence>
<sequence>MLLGKCTSFASVTSLLLLLAFTNFIHRTAFGSNIFANIHRIFRVSVSRDSPGKCSRADTFRSVGRQTACPPALLYEMKETHFLTVFPNVFFSKAAMMPRQIVNHVQHQHLRRHGKCFGCHFPYKLISTRDG</sequence>
<protein>
    <submittedName>
        <fullName evidence="2">Putative secreted protein</fullName>
    </submittedName>
</protein>
<name>A0A2M4B5C8_9DIPT</name>
<feature type="signal peptide" evidence="1">
    <location>
        <begin position="1"/>
        <end position="31"/>
    </location>
</feature>
<proteinExistence type="predicted"/>
<organism evidence="2">
    <name type="scientific">Anopheles triannulatus</name>
    <dbReference type="NCBI Taxonomy" id="58253"/>
    <lineage>
        <taxon>Eukaryota</taxon>
        <taxon>Metazoa</taxon>
        <taxon>Ecdysozoa</taxon>
        <taxon>Arthropoda</taxon>
        <taxon>Hexapoda</taxon>
        <taxon>Insecta</taxon>
        <taxon>Pterygota</taxon>
        <taxon>Neoptera</taxon>
        <taxon>Endopterygota</taxon>
        <taxon>Diptera</taxon>
        <taxon>Nematocera</taxon>
        <taxon>Culicoidea</taxon>
        <taxon>Culicidae</taxon>
        <taxon>Anophelinae</taxon>
        <taxon>Anopheles</taxon>
    </lineage>
</organism>
<dbReference type="AlphaFoldDB" id="A0A2M4B5C8"/>
<dbReference type="EMBL" id="GGFK01014942">
    <property type="protein sequence ID" value="MBW48263.1"/>
    <property type="molecule type" value="Transcribed_RNA"/>
</dbReference>
<keyword evidence="1" id="KW-0732">Signal</keyword>